<dbReference type="Proteomes" id="UP000186313">
    <property type="component" value="Unassembled WGS sequence"/>
</dbReference>
<sequence length="263" mass="28546">MSAVVDIDWVVLGLFFATLLIPFALSRYYQLQIGKELFVSVSRMTAQLALVGIYLEYLFKINSLILNLLWLIAMILIGASAIVGKARLPKKKLMLPVTLGLVVGLLPLLLVICLAIIQPTPFYNAQYLIPLAGMLLGNCLSGNIVALQNMFTCLEQRKAEYEGALSLGASPRYATLPFVREALQKSLSPSLASMSTTGLVTLPGMMTGQILGGASPIIAIKYQLMIMVAIFVMLSISIAITLSLTVRNSIHQNGRVMIALSKK</sequence>
<reference evidence="7 8" key="1">
    <citation type="submission" date="2016-09" db="EMBL/GenBank/DDBJ databases">
        <title>Genomic Taxonomy of the Vibrionaceae.</title>
        <authorList>
            <person name="Gonzalez-Castillo A."/>
            <person name="Gomez-Gil B."/>
            <person name="Enciso-Ibarra K."/>
        </authorList>
    </citation>
    <scope>NUCLEOTIDE SEQUENCE [LARGE SCALE GENOMIC DNA]</scope>
    <source>
        <strain evidence="7 8">CAIM 703</strain>
    </source>
</reference>
<organism evidence="7 8">
    <name type="scientific">Vibrio panuliri</name>
    <dbReference type="NCBI Taxonomy" id="1381081"/>
    <lineage>
        <taxon>Bacteria</taxon>
        <taxon>Pseudomonadati</taxon>
        <taxon>Pseudomonadota</taxon>
        <taxon>Gammaproteobacteria</taxon>
        <taxon>Vibrionales</taxon>
        <taxon>Vibrionaceae</taxon>
        <taxon>Vibrio</taxon>
    </lineage>
</organism>
<evidence type="ECO:0000313" key="8">
    <source>
        <dbReference type="Proteomes" id="UP000186313"/>
    </source>
</evidence>
<dbReference type="OrthoDB" id="9791807at2"/>
<feature type="transmembrane region" description="Helical" evidence="6">
    <location>
        <begin position="95"/>
        <end position="117"/>
    </location>
</feature>
<name>A0A1Q9HE26_9VIBR</name>
<keyword evidence="4 6" id="KW-1133">Transmembrane helix</keyword>
<evidence type="ECO:0000256" key="1">
    <source>
        <dbReference type="ARBA" id="ARBA00004141"/>
    </source>
</evidence>
<proteinExistence type="inferred from homology"/>
<feature type="transmembrane region" description="Helical" evidence="6">
    <location>
        <begin position="190"/>
        <end position="212"/>
    </location>
</feature>
<protein>
    <submittedName>
        <fullName evidence="7">ABC transporter permease</fullName>
    </submittedName>
</protein>
<keyword evidence="5 6" id="KW-0472">Membrane</keyword>
<comment type="subcellular location">
    <subcellularLocation>
        <location evidence="1">Membrane</location>
        <topology evidence="1">Multi-pass membrane protein</topology>
    </subcellularLocation>
</comment>
<feature type="transmembrane region" description="Helical" evidence="6">
    <location>
        <begin position="6"/>
        <end position="25"/>
    </location>
</feature>
<dbReference type="AlphaFoldDB" id="A0A1Q9HE26"/>
<evidence type="ECO:0000313" key="7">
    <source>
        <dbReference type="EMBL" id="OLQ87995.1"/>
    </source>
</evidence>
<dbReference type="RefSeq" id="WP_075709167.1">
    <property type="nucleotide sequence ID" value="NZ_MJMJ01000023.1"/>
</dbReference>
<evidence type="ECO:0000256" key="3">
    <source>
        <dbReference type="ARBA" id="ARBA00022692"/>
    </source>
</evidence>
<dbReference type="Pfam" id="PF03649">
    <property type="entry name" value="UPF0014"/>
    <property type="match status" value="1"/>
</dbReference>
<keyword evidence="3 6" id="KW-0812">Transmembrane</keyword>
<feature type="transmembrane region" description="Helical" evidence="6">
    <location>
        <begin position="129"/>
        <end position="147"/>
    </location>
</feature>
<dbReference type="EMBL" id="MJMJ01000023">
    <property type="protein sequence ID" value="OLQ87995.1"/>
    <property type="molecule type" value="Genomic_DNA"/>
</dbReference>
<evidence type="ECO:0000256" key="2">
    <source>
        <dbReference type="ARBA" id="ARBA00005268"/>
    </source>
</evidence>
<evidence type="ECO:0000256" key="4">
    <source>
        <dbReference type="ARBA" id="ARBA00022989"/>
    </source>
</evidence>
<dbReference type="PANTHER" id="PTHR30028:SF0">
    <property type="entry name" value="PROTEIN ALUMINUM SENSITIVE 3"/>
    <property type="match status" value="1"/>
</dbReference>
<dbReference type="InterPro" id="IPR005226">
    <property type="entry name" value="UPF0014_fam"/>
</dbReference>
<comment type="similarity">
    <text evidence="2">Belongs to the UPF0014 family.</text>
</comment>
<evidence type="ECO:0000256" key="5">
    <source>
        <dbReference type="ARBA" id="ARBA00023136"/>
    </source>
</evidence>
<gene>
    <name evidence="7" type="ORF">BIY22_07405</name>
</gene>
<feature type="transmembrane region" description="Helical" evidence="6">
    <location>
        <begin position="224"/>
        <end position="246"/>
    </location>
</feature>
<dbReference type="GO" id="GO:0005886">
    <property type="term" value="C:plasma membrane"/>
    <property type="evidence" value="ECO:0007669"/>
    <property type="project" value="TreeGrafter"/>
</dbReference>
<feature type="transmembrane region" description="Helical" evidence="6">
    <location>
        <begin position="61"/>
        <end position="83"/>
    </location>
</feature>
<dbReference type="PANTHER" id="PTHR30028">
    <property type="entry name" value="UPF0014 INNER MEMBRANE PROTEIN YBBM-RELATED"/>
    <property type="match status" value="1"/>
</dbReference>
<comment type="caution">
    <text evidence="7">The sequence shown here is derived from an EMBL/GenBank/DDBJ whole genome shotgun (WGS) entry which is preliminary data.</text>
</comment>
<evidence type="ECO:0000256" key="6">
    <source>
        <dbReference type="SAM" id="Phobius"/>
    </source>
</evidence>
<accession>A0A1Q9HE26</accession>